<proteinExistence type="predicted"/>
<dbReference type="EMBL" id="ML978959">
    <property type="protein sequence ID" value="KAF1932425.1"/>
    <property type="molecule type" value="Genomic_DNA"/>
</dbReference>
<accession>A0A6A5RVC8</accession>
<reference evidence="2" key="1">
    <citation type="journal article" date="2020" name="Stud. Mycol.">
        <title>101 Dothideomycetes genomes: a test case for predicting lifestyles and emergence of pathogens.</title>
        <authorList>
            <person name="Haridas S."/>
            <person name="Albert R."/>
            <person name="Binder M."/>
            <person name="Bloem J."/>
            <person name="Labutti K."/>
            <person name="Salamov A."/>
            <person name="Andreopoulos B."/>
            <person name="Baker S."/>
            <person name="Barry K."/>
            <person name="Bills G."/>
            <person name="Bluhm B."/>
            <person name="Cannon C."/>
            <person name="Castanera R."/>
            <person name="Culley D."/>
            <person name="Daum C."/>
            <person name="Ezra D."/>
            <person name="Gonzalez J."/>
            <person name="Henrissat B."/>
            <person name="Kuo A."/>
            <person name="Liang C."/>
            <person name="Lipzen A."/>
            <person name="Lutzoni F."/>
            <person name="Magnuson J."/>
            <person name="Mondo S."/>
            <person name="Nolan M."/>
            <person name="Ohm R."/>
            <person name="Pangilinan J."/>
            <person name="Park H.-J."/>
            <person name="Ramirez L."/>
            <person name="Alfaro M."/>
            <person name="Sun H."/>
            <person name="Tritt A."/>
            <person name="Yoshinaga Y."/>
            <person name="Zwiers L.-H."/>
            <person name="Turgeon B."/>
            <person name="Goodwin S."/>
            <person name="Spatafora J."/>
            <person name="Crous P."/>
            <person name="Grigoriev I."/>
        </authorList>
    </citation>
    <scope>NUCLEOTIDE SEQUENCE</scope>
    <source>
        <strain evidence="2">CBS 183.55</strain>
    </source>
</reference>
<name>A0A6A5RVC8_9PLEO</name>
<dbReference type="GeneID" id="54355459"/>
<organism evidence="2 3">
    <name type="scientific">Didymella exigua CBS 183.55</name>
    <dbReference type="NCBI Taxonomy" id="1150837"/>
    <lineage>
        <taxon>Eukaryota</taxon>
        <taxon>Fungi</taxon>
        <taxon>Dikarya</taxon>
        <taxon>Ascomycota</taxon>
        <taxon>Pezizomycotina</taxon>
        <taxon>Dothideomycetes</taxon>
        <taxon>Pleosporomycetidae</taxon>
        <taxon>Pleosporales</taxon>
        <taxon>Pleosporineae</taxon>
        <taxon>Didymellaceae</taxon>
        <taxon>Didymella</taxon>
    </lineage>
</organism>
<dbReference type="AlphaFoldDB" id="A0A6A5RVC8"/>
<feature type="region of interest" description="Disordered" evidence="1">
    <location>
        <begin position="1"/>
        <end position="33"/>
    </location>
</feature>
<protein>
    <submittedName>
        <fullName evidence="2">Uncharacterized protein</fullName>
    </submittedName>
</protein>
<feature type="compositionally biased region" description="Polar residues" evidence="1">
    <location>
        <begin position="1"/>
        <end position="14"/>
    </location>
</feature>
<dbReference type="Proteomes" id="UP000800082">
    <property type="component" value="Unassembled WGS sequence"/>
</dbReference>
<evidence type="ECO:0000256" key="1">
    <source>
        <dbReference type="SAM" id="MobiDB-lite"/>
    </source>
</evidence>
<keyword evidence="3" id="KW-1185">Reference proteome</keyword>
<evidence type="ECO:0000313" key="3">
    <source>
        <dbReference type="Proteomes" id="UP000800082"/>
    </source>
</evidence>
<dbReference type="PANTHER" id="PTHR38790:SF4">
    <property type="entry name" value="2EXR DOMAIN-CONTAINING PROTEIN"/>
    <property type="match status" value="1"/>
</dbReference>
<feature type="region of interest" description="Disordered" evidence="1">
    <location>
        <begin position="254"/>
        <end position="277"/>
    </location>
</feature>
<gene>
    <name evidence="2" type="ORF">M421DRAFT_89710</name>
</gene>
<dbReference type="RefSeq" id="XP_033452673.1">
    <property type="nucleotide sequence ID" value="XM_033597792.1"/>
</dbReference>
<dbReference type="OrthoDB" id="5413827at2759"/>
<feature type="compositionally biased region" description="Basic and acidic residues" evidence="1">
    <location>
        <begin position="265"/>
        <end position="277"/>
    </location>
</feature>
<dbReference type="PANTHER" id="PTHR38790">
    <property type="entry name" value="2EXR DOMAIN-CONTAINING PROTEIN-RELATED"/>
    <property type="match status" value="1"/>
</dbReference>
<evidence type="ECO:0000313" key="2">
    <source>
        <dbReference type="EMBL" id="KAF1932425.1"/>
    </source>
</evidence>
<sequence>MSLYTNANSVQHSNLMAPKEPNKQTQLSARKEGTNRVIKRPARGFHRFRGGVLNVAPKGAEKRMVKENQKSPLLRLPTEIRDYIWKHILGGQTYLAMCFSGMYYSGSYRFAPSAAEPRNRMALLRTCRQVYSEAVLYALNNATFAYKDLAYLKRSVKSLGTYQRKQVTHLRLDCQGPNYPAWKYASKLTGSELDLNKTFPALTRITVLVHQVTDTHHDAYEAIAKILPQQLSRTIEATGAILVVECTPAEVGSFNVDEMDEVDEGKDASSAKEPTQE</sequence>